<evidence type="ECO:0000313" key="2">
    <source>
        <dbReference type="Proteomes" id="UP001457282"/>
    </source>
</evidence>
<dbReference type="EMBL" id="JBEDUW010000002">
    <property type="protein sequence ID" value="KAK9944873.1"/>
    <property type="molecule type" value="Genomic_DNA"/>
</dbReference>
<gene>
    <name evidence="1" type="ORF">M0R45_010417</name>
</gene>
<reference evidence="1 2" key="1">
    <citation type="journal article" date="2023" name="G3 (Bethesda)">
        <title>A chromosome-length genome assembly and annotation of blackberry (Rubus argutus, cv. 'Hillquist').</title>
        <authorList>
            <person name="Bruna T."/>
            <person name="Aryal R."/>
            <person name="Dudchenko O."/>
            <person name="Sargent D.J."/>
            <person name="Mead D."/>
            <person name="Buti M."/>
            <person name="Cavallini A."/>
            <person name="Hytonen T."/>
            <person name="Andres J."/>
            <person name="Pham M."/>
            <person name="Weisz D."/>
            <person name="Mascagni F."/>
            <person name="Usai G."/>
            <person name="Natali L."/>
            <person name="Bassil N."/>
            <person name="Fernandez G.E."/>
            <person name="Lomsadze A."/>
            <person name="Armour M."/>
            <person name="Olukolu B."/>
            <person name="Poorten T."/>
            <person name="Britton C."/>
            <person name="Davik J."/>
            <person name="Ashrafi H."/>
            <person name="Aiden E.L."/>
            <person name="Borodovsky M."/>
            <person name="Worthington M."/>
        </authorList>
    </citation>
    <scope>NUCLEOTIDE SEQUENCE [LARGE SCALE GENOMIC DNA]</scope>
    <source>
        <strain evidence="1">PI 553951</strain>
    </source>
</reference>
<sequence length="202" mass="23305">MEPIFIGRVRMQMDEGGGSDREAEEPKLAAGYYWIKHINGDTDLSEAAKQKADKYNMTELITRGIEFCTICGDEEHWAYVCPEFPVAYKRPVLKKKRRNPEEYWQQKDEDLLHENCITEREIVQYLMQFSPKKNIHRALVEQDREIQNFVSLGHSTDFVSLVVIMNQRIVMPVQCVLNSGRNVMLNAACAVGFVAWLMTTGL</sequence>
<organism evidence="1 2">
    <name type="scientific">Rubus argutus</name>
    <name type="common">Southern blackberry</name>
    <dbReference type="NCBI Taxonomy" id="59490"/>
    <lineage>
        <taxon>Eukaryota</taxon>
        <taxon>Viridiplantae</taxon>
        <taxon>Streptophyta</taxon>
        <taxon>Embryophyta</taxon>
        <taxon>Tracheophyta</taxon>
        <taxon>Spermatophyta</taxon>
        <taxon>Magnoliopsida</taxon>
        <taxon>eudicotyledons</taxon>
        <taxon>Gunneridae</taxon>
        <taxon>Pentapetalae</taxon>
        <taxon>rosids</taxon>
        <taxon>fabids</taxon>
        <taxon>Rosales</taxon>
        <taxon>Rosaceae</taxon>
        <taxon>Rosoideae</taxon>
        <taxon>Rosoideae incertae sedis</taxon>
        <taxon>Rubus</taxon>
    </lineage>
</organism>
<dbReference type="AlphaFoldDB" id="A0AAW1Y703"/>
<proteinExistence type="predicted"/>
<evidence type="ECO:0000313" key="1">
    <source>
        <dbReference type="EMBL" id="KAK9944873.1"/>
    </source>
</evidence>
<dbReference type="Proteomes" id="UP001457282">
    <property type="component" value="Unassembled WGS sequence"/>
</dbReference>
<comment type="caution">
    <text evidence="1">The sequence shown here is derived from an EMBL/GenBank/DDBJ whole genome shotgun (WGS) entry which is preliminary data.</text>
</comment>
<keyword evidence="2" id="KW-1185">Reference proteome</keyword>
<accession>A0AAW1Y703</accession>
<name>A0AAW1Y703_RUBAR</name>
<protein>
    <submittedName>
        <fullName evidence="1">Uncharacterized protein</fullName>
    </submittedName>
</protein>